<evidence type="ECO:0000259" key="3">
    <source>
        <dbReference type="Pfam" id="PF01058"/>
    </source>
</evidence>
<dbReference type="NCBIfam" id="TIGR01957">
    <property type="entry name" value="nuoB_fam"/>
    <property type="match status" value="1"/>
</dbReference>
<keyword evidence="5" id="KW-1185">Reference proteome</keyword>
<keyword evidence="2" id="KW-0411">Iron-sulfur</keyword>
<evidence type="ECO:0000256" key="1">
    <source>
        <dbReference type="ARBA" id="ARBA00009173"/>
    </source>
</evidence>
<dbReference type="Pfam" id="PF01058">
    <property type="entry name" value="Oxidored_q6"/>
    <property type="match status" value="1"/>
</dbReference>
<dbReference type="InterPro" id="IPR006138">
    <property type="entry name" value="NADH_UQ_OxRdtase_20Kd_su"/>
</dbReference>
<comment type="similarity">
    <text evidence="1 2">Belongs to the complex I 20 kDa subunit family.</text>
</comment>
<name>A0ABR3ZIP9_9PEZI</name>
<comment type="caution">
    <text evidence="4">The sequence shown here is derived from an EMBL/GenBank/DDBJ whole genome shotgun (WGS) entry which is preliminary data.</text>
</comment>
<reference evidence="4 5" key="1">
    <citation type="journal article" date="2024" name="IMA Fungus">
        <title>IMA Genome - F19 : A genome assembly and annotation guide to empower mycologists, including annotated draft genome sequences of Ceratocystis pirilliformis, Diaporthe australafricana, Fusarium ophioides, Paecilomyces lecythidis, and Sporothrix stenoceras.</title>
        <authorList>
            <person name="Aylward J."/>
            <person name="Wilson A.M."/>
            <person name="Visagie C.M."/>
            <person name="Spraker J."/>
            <person name="Barnes I."/>
            <person name="Buitendag C."/>
            <person name="Ceriani C."/>
            <person name="Del Mar Angel L."/>
            <person name="du Plessis D."/>
            <person name="Fuchs T."/>
            <person name="Gasser K."/>
            <person name="Kramer D."/>
            <person name="Li W."/>
            <person name="Munsamy K."/>
            <person name="Piso A."/>
            <person name="Price J.L."/>
            <person name="Sonnekus B."/>
            <person name="Thomas C."/>
            <person name="van der Nest A."/>
            <person name="van Dijk A."/>
            <person name="van Heerden A."/>
            <person name="van Vuuren N."/>
            <person name="Yilmaz N."/>
            <person name="Duong T.A."/>
            <person name="van der Merwe N.A."/>
            <person name="Wingfield M.J."/>
            <person name="Wingfield B.D."/>
        </authorList>
    </citation>
    <scope>NUCLEOTIDE SEQUENCE [LARGE SCALE GENOMIC DNA]</scope>
    <source>
        <strain evidence="4 5">CMW 12675</strain>
    </source>
</reference>
<sequence>MISSTSMMRPARIATSMALQCTFSPDSFLSDRPESQLIPDVRPANALIPGAAVASSRKASSLAVEPKSYRLNKPRQEVLLPSEEKPKSVVQWALTTLDIITNWGRQGSLWPMTFGLACCAVEMMHLSTPRYDQDRLGIIFRASPRQSDVMIVAGTLTNKMAPALRQVYDQMPEPRWVISMGSCANGGGYYHYSYSVVRGCDRVVPVDIYVPGCPPTPEALMYGVFQLQRKMRNTKITRMWYRK</sequence>
<dbReference type="NCBIfam" id="NF005012">
    <property type="entry name" value="PRK06411.1"/>
    <property type="match status" value="1"/>
</dbReference>
<dbReference type="SUPFAM" id="SSF56770">
    <property type="entry name" value="HydA/Nqo6-like"/>
    <property type="match status" value="1"/>
</dbReference>
<dbReference type="InterPro" id="IPR006137">
    <property type="entry name" value="NADH_UbQ_OxRdtase-like_20kDa"/>
</dbReference>
<gene>
    <name evidence="4" type="ORF">Cpir12675_001088</name>
</gene>
<evidence type="ECO:0000256" key="2">
    <source>
        <dbReference type="RuleBase" id="RU004464"/>
    </source>
</evidence>
<dbReference type="PROSITE" id="PS01150">
    <property type="entry name" value="COMPLEX1_20K"/>
    <property type="match status" value="1"/>
</dbReference>
<dbReference type="Gene3D" id="3.40.50.12280">
    <property type="match status" value="1"/>
</dbReference>
<dbReference type="HAMAP" id="MF_01356">
    <property type="entry name" value="NDH1_NuoB"/>
    <property type="match status" value="1"/>
</dbReference>
<accession>A0ABR3ZIP9</accession>
<dbReference type="PANTHER" id="PTHR11995:SF14">
    <property type="entry name" value="NADH DEHYDROGENASE [UBIQUINONE] IRON-SULFUR PROTEIN 7, MITOCHONDRIAL"/>
    <property type="match status" value="1"/>
</dbReference>
<feature type="domain" description="NADH:ubiquinone oxidoreductase-like 20kDa subunit" evidence="3">
    <location>
        <begin position="118"/>
        <end position="226"/>
    </location>
</feature>
<dbReference type="PANTHER" id="PTHR11995">
    <property type="entry name" value="NADH DEHYDROGENASE"/>
    <property type="match status" value="1"/>
</dbReference>
<evidence type="ECO:0000313" key="5">
    <source>
        <dbReference type="Proteomes" id="UP001583280"/>
    </source>
</evidence>
<dbReference type="EMBL" id="JAWDJO010000015">
    <property type="protein sequence ID" value="KAL1900087.1"/>
    <property type="molecule type" value="Genomic_DNA"/>
</dbReference>
<evidence type="ECO:0000313" key="4">
    <source>
        <dbReference type="EMBL" id="KAL1900087.1"/>
    </source>
</evidence>
<protein>
    <recommendedName>
        <fullName evidence="3">NADH:ubiquinone oxidoreductase-like 20kDa subunit domain-containing protein</fullName>
    </recommendedName>
</protein>
<keyword evidence="2" id="KW-0408">Iron</keyword>
<keyword evidence="2" id="KW-0479">Metal-binding</keyword>
<keyword evidence="2" id="KW-0004">4Fe-4S</keyword>
<proteinExistence type="inferred from homology"/>
<dbReference type="Proteomes" id="UP001583280">
    <property type="component" value="Unassembled WGS sequence"/>
</dbReference>
<keyword evidence="2" id="KW-0520">NAD</keyword>
<organism evidence="4 5">
    <name type="scientific">Ceratocystis pirilliformis</name>
    <dbReference type="NCBI Taxonomy" id="259994"/>
    <lineage>
        <taxon>Eukaryota</taxon>
        <taxon>Fungi</taxon>
        <taxon>Dikarya</taxon>
        <taxon>Ascomycota</taxon>
        <taxon>Pezizomycotina</taxon>
        <taxon>Sordariomycetes</taxon>
        <taxon>Hypocreomycetidae</taxon>
        <taxon>Microascales</taxon>
        <taxon>Ceratocystidaceae</taxon>
        <taxon>Ceratocystis</taxon>
    </lineage>
</organism>